<evidence type="ECO:0000256" key="1">
    <source>
        <dbReference type="ARBA" id="ARBA00004377"/>
    </source>
</evidence>
<proteinExistence type="inferred from homology"/>
<dbReference type="PROSITE" id="PS00409">
    <property type="entry name" value="PROKAR_NTER_METHYL"/>
    <property type="match status" value="1"/>
</dbReference>
<comment type="subcellular location">
    <subcellularLocation>
        <location evidence="1">Cell inner membrane</location>
        <topology evidence="1">Single-pass membrane protein</topology>
    </subcellularLocation>
</comment>
<dbReference type="Pfam" id="PF11612">
    <property type="entry name" value="T2SSJ"/>
    <property type="match status" value="1"/>
</dbReference>
<keyword evidence="5" id="KW-0488">Methylation</keyword>
<name>A0A5Q0TI21_9VIBR</name>
<organism evidence="11 12">
    <name type="scientific">Vibrio algicola</name>
    <dbReference type="NCBI Taxonomy" id="2662262"/>
    <lineage>
        <taxon>Bacteria</taxon>
        <taxon>Pseudomonadati</taxon>
        <taxon>Pseudomonadota</taxon>
        <taxon>Gammaproteobacteria</taxon>
        <taxon>Vibrionales</taxon>
        <taxon>Vibrionaceae</taxon>
        <taxon>Vibrio</taxon>
    </lineage>
</organism>
<dbReference type="GO" id="GO:0015627">
    <property type="term" value="C:type II protein secretion system complex"/>
    <property type="evidence" value="ECO:0007669"/>
    <property type="project" value="InterPro"/>
</dbReference>
<sequence length="226" mass="25917">MLNRNLINKFRHNLSRGFTLIEVMVAIMVFASLSLGAYQVVNQVQRSNQVSLDKTQRLQELQRAMIVMDSDFRQMALRKFSFGDKSGTDKTKPLYTGQYVLDSDSDGIVFTRLGWLNPQQAFPRGEIVKVGYRIIQGKLERVWWRYPDTPTGQEPLHKVVLSQVEKLDFGFYDGSNWQKEWTKDSALPQAIEVKLQLKDYGDIRRVYLIAQSNVNSSDGGDNDSSL</sequence>
<keyword evidence="7 10" id="KW-0812">Transmembrane</keyword>
<dbReference type="NCBIfam" id="TIGR02532">
    <property type="entry name" value="IV_pilin_GFxxxE"/>
    <property type="match status" value="1"/>
</dbReference>
<keyword evidence="6" id="KW-0997">Cell inner membrane</keyword>
<dbReference type="InterPro" id="IPR045584">
    <property type="entry name" value="Pilin-like"/>
</dbReference>
<keyword evidence="9 10" id="KW-0472">Membrane</keyword>
<dbReference type="PANTHER" id="PTHR39583">
    <property type="entry name" value="TYPE II SECRETION SYSTEM PROTEIN J-RELATED"/>
    <property type="match status" value="1"/>
</dbReference>
<dbReference type="Gene3D" id="3.10.610.10">
    <property type="entry name" value="GSPII I/J protein-like"/>
    <property type="match status" value="1"/>
</dbReference>
<feature type="transmembrane region" description="Helical" evidence="10">
    <location>
        <begin position="20"/>
        <end position="41"/>
    </location>
</feature>
<evidence type="ECO:0000256" key="6">
    <source>
        <dbReference type="ARBA" id="ARBA00022519"/>
    </source>
</evidence>
<dbReference type="InterPro" id="IPR012902">
    <property type="entry name" value="N_methyl_site"/>
</dbReference>
<evidence type="ECO:0000256" key="10">
    <source>
        <dbReference type="SAM" id="Phobius"/>
    </source>
</evidence>
<keyword evidence="4" id="KW-1003">Cell membrane</keyword>
<evidence type="ECO:0000256" key="2">
    <source>
        <dbReference type="ARBA" id="ARBA00011084"/>
    </source>
</evidence>
<evidence type="ECO:0000313" key="12">
    <source>
        <dbReference type="Proteomes" id="UP000348942"/>
    </source>
</evidence>
<dbReference type="Proteomes" id="UP000348942">
    <property type="component" value="Chromosome 1"/>
</dbReference>
<evidence type="ECO:0000256" key="3">
    <source>
        <dbReference type="ARBA" id="ARBA00021539"/>
    </source>
</evidence>
<dbReference type="InterPro" id="IPR051621">
    <property type="entry name" value="T2SS_protein_J"/>
</dbReference>
<protein>
    <recommendedName>
        <fullName evidence="3">Type II secretion system protein J</fullName>
    </recommendedName>
</protein>
<dbReference type="GO" id="GO:0005886">
    <property type="term" value="C:plasma membrane"/>
    <property type="evidence" value="ECO:0007669"/>
    <property type="project" value="UniProtKB-SubCell"/>
</dbReference>
<comment type="similarity">
    <text evidence="2">Belongs to the GSP J family.</text>
</comment>
<keyword evidence="12" id="KW-1185">Reference proteome</keyword>
<evidence type="ECO:0000256" key="4">
    <source>
        <dbReference type="ARBA" id="ARBA00022475"/>
    </source>
</evidence>
<accession>A0A5Q0TI21</accession>
<dbReference type="Pfam" id="PF07963">
    <property type="entry name" value="N_methyl"/>
    <property type="match status" value="1"/>
</dbReference>
<dbReference type="RefSeq" id="WP_153447974.1">
    <property type="nucleotide sequence ID" value="NZ_CP045699.1"/>
</dbReference>
<evidence type="ECO:0000256" key="7">
    <source>
        <dbReference type="ARBA" id="ARBA00022692"/>
    </source>
</evidence>
<gene>
    <name evidence="11" type="primary">gspJ</name>
    <name evidence="11" type="ORF">GFB47_10810</name>
</gene>
<dbReference type="InterPro" id="IPR010055">
    <property type="entry name" value="T2SS_protein-GspJ"/>
</dbReference>
<dbReference type="GO" id="GO:0015628">
    <property type="term" value="P:protein secretion by the type II secretion system"/>
    <property type="evidence" value="ECO:0007669"/>
    <property type="project" value="InterPro"/>
</dbReference>
<dbReference type="NCBIfam" id="TIGR01711">
    <property type="entry name" value="gspJ"/>
    <property type="match status" value="1"/>
</dbReference>
<reference evidence="11 12" key="1">
    <citation type="submission" date="2019-10" db="EMBL/GenBank/DDBJ databases">
        <title>Vibrio sp. nov., isolated from Coralline algae surface.</title>
        <authorList>
            <person name="Geng Y."/>
            <person name="Zhang X."/>
        </authorList>
    </citation>
    <scope>NUCLEOTIDE SEQUENCE [LARGE SCALE GENOMIC DNA]</scope>
    <source>
        <strain evidence="11 12">SM1977</strain>
    </source>
</reference>
<dbReference type="SUPFAM" id="SSF54523">
    <property type="entry name" value="Pili subunits"/>
    <property type="match status" value="1"/>
</dbReference>
<dbReference type="EMBL" id="CP045699">
    <property type="protein sequence ID" value="QGA65836.1"/>
    <property type="molecule type" value="Genomic_DNA"/>
</dbReference>
<keyword evidence="8 10" id="KW-1133">Transmembrane helix</keyword>
<evidence type="ECO:0000256" key="8">
    <source>
        <dbReference type="ARBA" id="ARBA00022989"/>
    </source>
</evidence>
<dbReference type="Gene3D" id="2.10.70.20">
    <property type="entry name" value="gspk-gspi-gspj complex like domains"/>
    <property type="match status" value="1"/>
</dbReference>
<evidence type="ECO:0000256" key="9">
    <source>
        <dbReference type="ARBA" id="ARBA00023136"/>
    </source>
</evidence>
<evidence type="ECO:0000313" key="11">
    <source>
        <dbReference type="EMBL" id="QGA65836.1"/>
    </source>
</evidence>
<dbReference type="PANTHER" id="PTHR39583:SF2">
    <property type="entry name" value="TYPE II SECRETION SYSTEM PROTEIN J"/>
    <property type="match status" value="1"/>
</dbReference>
<evidence type="ECO:0000256" key="5">
    <source>
        <dbReference type="ARBA" id="ARBA00022481"/>
    </source>
</evidence>
<dbReference type="AlphaFoldDB" id="A0A5Q0TI21"/>